<comment type="caution">
    <text evidence="2">The sequence shown here is derived from an EMBL/GenBank/DDBJ whole genome shotgun (WGS) entry which is preliminary data.</text>
</comment>
<dbReference type="PANTHER" id="PTHR12110">
    <property type="entry name" value="HYDROXYPYRUVATE ISOMERASE"/>
    <property type="match status" value="1"/>
</dbReference>
<dbReference type="OrthoDB" id="9815124at2"/>
<sequence length="267" mass="29680">MSPYATAFSSLGCPDLELDAVAQLAKRHGIAMLELRALGGQVDLPAYFAARYGTPAELRVAAKKLDVPVVALGTSLRLIGNTEEDRERFLAYIDWARALDAPFLRVFDGGTHGDRAELESAGETLAWWEAERARLTTPVDIIVETHDSLAEPDVLEAFAVRYPGCKLLWDTHHTWRRSGELPSRTWARIGPAIVHMHVKDSITAPDTRHGYRYVPLGEGEFPLSDLRDVLRESGFSGVVSLEWERLWHPALAPLEEVLPAFRSLFAA</sequence>
<dbReference type="SUPFAM" id="SSF51658">
    <property type="entry name" value="Xylose isomerase-like"/>
    <property type="match status" value="1"/>
</dbReference>
<dbReference type="Proteomes" id="UP000248021">
    <property type="component" value="Unassembled WGS sequence"/>
</dbReference>
<gene>
    <name evidence="2" type="ORF">C7450_11259</name>
</gene>
<name>A0A2V3TXC3_9HYPH</name>
<evidence type="ECO:0000313" key="3">
    <source>
        <dbReference type="Proteomes" id="UP000248021"/>
    </source>
</evidence>
<dbReference type="Gene3D" id="3.20.20.150">
    <property type="entry name" value="Divalent-metal-dependent TIM barrel enzymes"/>
    <property type="match status" value="1"/>
</dbReference>
<dbReference type="AlphaFoldDB" id="A0A2V3TXC3"/>
<dbReference type="GO" id="GO:0016853">
    <property type="term" value="F:isomerase activity"/>
    <property type="evidence" value="ECO:0007669"/>
    <property type="project" value="UniProtKB-KW"/>
</dbReference>
<proteinExistence type="predicted"/>
<dbReference type="InterPro" id="IPR036237">
    <property type="entry name" value="Xyl_isomerase-like_sf"/>
</dbReference>
<dbReference type="EMBL" id="QJJK01000012">
    <property type="protein sequence ID" value="PXW54030.1"/>
    <property type="molecule type" value="Genomic_DNA"/>
</dbReference>
<feature type="domain" description="Xylose isomerase-like TIM barrel" evidence="1">
    <location>
        <begin position="23"/>
        <end position="256"/>
    </location>
</feature>
<keyword evidence="3" id="KW-1185">Reference proteome</keyword>
<dbReference type="InterPro" id="IPR013022">
    <property type="entry name" value="Xyl_isomerase-like_TIM-brl"/>
</dbReference>
<protein>
    <submittedName>
        <fullName evidence="2">Sugar phosphate isomerase/epimerase</fullName>
    </submittedName>
</protein>
<dbReference type="RefSeq" id="WP_110377280.1">
    <property type="nucleotide sequence ID" value="NZ_JAHBRY010000002.1"/>
</dbReference>
<dbReference type="Pfam" id="PF01261">
    <property type="entry name" value="AP_endonuc_2"/>
    <property type="match status" value="1"/>
</dbReference>
<dbReference type="InterPro" id="IPR050312">
    <property type="entry name" value="IolE/XylAMocC-like"/>
</dbReference>
<accession>A0A2V3TXC3</accession>
<reference evidence="2 3" key="1">
    <citation type="submission" date="2018-05" db="EMBL/GenBank/DDBJ databases">
        <title>Genomic Encyclopedia of Type Strains, Phase IV (KMG-IV): sequencing the most valuable type-strain genomes for metagenomic binning, comparative biology and taxonomic classification.</title>
        <authorList>
            <person name="Goeker M."/>
        </authorList>
    </citation>
    <scope>NUCLEOTIDE SEQUENCE [LARGE SCALE GENOMIC DNA]</scope>
    <source>
        <strain evidence="2 3">DSM 6462</strain>
    </source>
</reference>
<organism evidence="2 3">
    <name type="scientific">Chelatococcus asaccharovorans</name>
    <dbReference type="NCBI Taxonomy" id="28210"/>
    <lineage>
        <taxon>Bacteria</taxon>
        <taxon>Pseudomonadati</taxon>
        <taxon>Pseudomonadota</taxon>
        <taxon>Alphaproteobacteria</taxon>
        <taxon>Hyphomicrobiales</taxon>
        <taxon>Chelatococcaceae</taxon>
        <taxon>Chelatococcus</taxon>
    </lineage>
</organism>
<keyword evidence="2" id="KW-0413">Isomerase</keyword>
<evidence type="ECO:0000313" key="2">
    <source>
        <dbReference type="EMBL" id="PXW54030.1"/>
    </source>
</evidence>
<evidence type="ECO:0000259" key="1">
    <source>
        <dbReference type="Pfam" id="PF01261"/>
    </source>
</evidence>